<protein>
    <recommendedName>
        <fullName evidence="1">Integrase catalytic domain-containing protein</fullName>
    </recommendedName>
</protein>
<proteinExistence type="predicted"/>
<dbReference type="InterPro" id="IPR050951">
    <property type="entry name" value="Retrovirus_Pol_polyprotein"/>
</dbReference>
<name>A0AAV7E4S8_ARIFI</name>
<reference evidence="2 3" key="1">
    <citation type="submission" date="2021-07" db="EMBL/GenBank/DDBJ databases">
        <title>The Aristolochia fimbriata genome: insights into angiosperm evolution, floral development and chemical biosynthesis.</title>
        <authorList>
            <person name="Jiao Y."/>
        </authorList>
    </citation>
    <scope>NUCLEOTIDE SEQUENCE [LARGE SCALE GENOMIC DNA]</scope>
    <source>
        <strain evidence="2">IBCAS-2021</strain>
        <tissue evidence="2">Leaf</tissue>
    </source>
</reference>
<dbReference type="EMBL" id="JAINDJ010000007">
    <property type="protein sequence ID" value="KAG9442383.1"/>
    <property type="molecule type" value="Genomic_DNA"/>
</dbReference>
<evidence type="ECO:0000313" key="3">
    <source>
        <dbReference type="Proteomes" id="UP000825729"/>
    </source>
</evidence>
<sequence>MDIIGPITSKSSANHQYILVATDYFSKWVEAAAYKEIKVVTVVDFIRMQIVYRYGVPRYIMIDNGTPFHNKTMDNFCEKFGIQQRTSTAYNPATNGLAEVFNKTLSKILKKMVARNTKDWHDRLEEALWAYRITFCTPRESTPYSLVYGVEAILPLEIQIPSLRVALRGSVGIQDYVLHS</sequence>
<feature type="domain" description="Integrase catalytic" evidence="1">
    <location>
        <begin position="1"/>
        <end position="163"/>
    </location>
</feature>
<dbReference type="AlphaFoldDB" id="A0AAV7E4S8"/>
<dbReference type="Proteomes" id="UP000825729">
    <property type="component" value="Unassembled WGS sequence"/>
</dbReference>
<dbReference type="GO" id="GO:0003676">
    <property type="term" value="F:nucleic acid binding"/>
    <property type="evidence" value="ECO:0007669"/>
    <property type="project" value="InterPro"/>
</dbReference>
<dbReference type="Pfam" id="PF00665">
    <property type="entry name" value="rve"/>
    <property type="match status" value="1"/>
</dbReference>
<organism evidence="2 3">
    <name type="scientific">Aristolochia fimbriata</name>
    <name type="common">White veined hardy Dutchman's pipe vine</name>
    <dbReference type="NCBI Taxonomy" id="158543"/>
    <lineage>
        <taxon>Eukaryota</taxon>
        <taxon>Viridiplantae</taxon>
        <taxon>Streptophyta</taxon>
        <taxon>Embryophyta</taxon>
        <taxon>Tracheophyta</taxon>
        <taxon>Spermatophyta</taxon>
        <taxon>Magnoliopsida</taxon>
        <taxon>Magnoliidae</taxon>
        <taxon>Piperales</taxon>
        <taxon>Aristolochiaceae</taxon>
        <taxon>Aristolochia</taxon>
    </lineage>
</organism>
<dbReference type="SUPFAM" id="SSF53098">
    <property type="entry name" value="Ribonuclease H-like"/>
    <property type="match status" value="1"/>
</dbReference>
<dbReference type="InterPro" id="IPR012337">
    <property type="entry name" value="RNaseH-like_sf"/>
</dbReference>
<dbReference type="Gene3D" id="3.30.420.10">
    <property type="entry name" value="Ribonuclease H-like superfamily/Ribonuclease H"/>
    <property type="match status" value="1"/>
</dbReference>
<dbReference type="PANTHER" id="PTHR37984">
    <property type="entry name" value="PROTEIN CBG26694"/>
    <property type="match status" value="1"/>
</dbReference>
<dbReference type="InterPro" id="IPR036397">
    <property type="entry name" value="RNaseH_sf"/>
</dbReference>
<comment type="caution">
    <text evidence="2">The sequence shown here is derived from an EMBL/GenBank/DDBJ whole genome shotgun (WGS) entry which is preliminary data.</text>
</comment>
<evidence type="ECO:0000313" key="2">
    <source>
        <dbReference type="EMBL" id="KAG9442383.1"/>
    </source>
</evidence>
<dbReference type="GO" id="GO:0015074">
    <property type="term" value="P:DNA integration"/>
    <property type="evidence" value="ECO:0007669"/>
    <property type="project" value="InterPro"/>
</dbReference>
<gene>
    <name evidence="2" type="ORF">H6P81_018237</name>
</gene>
<dbReference type="PANTHER" id="PTHR37984:SF5">
    <property type="entry name" value="PROTEIN NYNRIN-LIKE"/>
    <property type="match status" value="1"/>
</dbReference>
<dbReference type="InterPro" id="IPR001584">
    <property type="entry name" value="Integrase_cat-core"/>
</dbReference>
<keyword evidence="3" id="KW-1185">Reference proteome</keyword>
<dbReference type="PROSITE" id="PS50994">
    <property type="entry name" value="INTEGRASE"/>
    <property type="match status" value="1"/>
</dbReference>
<accession>A0AAV7E4S8</accession>
<evidence type="ECO:0000259" key="1">
    <source>
        <dbReference type="PROSITE" id="PS50994"/>
    </source>
</evidence>